<protein>
    <submittedName>
        <fullName evidence="3">DUF2892 domain-containing protein</fullName>
    </submittedName>
</protein>
<evidence type="ECO:0000313" key="4">
    <source>
        <dbReference type="Proteomes" id="UP000571017"/>
    </source>
</evidence>
<feature type="region of interest" description="Disordered" evidence="1">
    <location>
        <begin position="69"/>
        <end position="94"/>
    </location>
</feature>
<proteinExistence type="predicted"/>
<keyword evidence="4" id="KW-1185">Reference proteome</keyword>
<dbReference type="RefSeq" id="WP_181473003.1">
    <property type="nucleotide sequence ID" value="NZ_JACEFG010000003.1"/>
</dbReference>
<gene>
    <name evidence="3" type="ORF">H0266_13730</name>
</gene>
<evidence type="ECO:0000259" key="2">
    <source>
        <dbReference type="Pfam" id="PF11127"/>
    </source>
</evidence>
<dbReference type="EMBL" id="JACEFG010000003">
    <property type="protein sequence ID" value="MBA2175953.1"/>
    <property type="molecule type" value="Genomic_DNA"/>
</dbReference>
<evidence type="ECO:0000313" key="3">
    <source>
        <dbReference type="EMBL" id="MBA2175953.1"/>
    </source>
</evidence>
<accession>A0A838CVL2</accession>
<dbReference type="AlphaFoldDB" id="A0A838CVL2"/>
<comment type="caution">
    <text evidence="3">The sequence shown here is derived from an EMBL/GenBank/DDBJ whole genome shotgun (WGS) entry which is preliminary data.</text>
</comment>
<feature type="domain" description="Inner membrane protein YgaP-like transmembrane" evidence="2">
    <location>
        <begin position="1"/>
        <end position="61"/>
    </location>
</feature>
<reference evidence="3 4" key="1">
    <citation type="journal article" date="2004" name="Extremophiles">
        <title>Halobacillus locisalis sp. nov., a halophilic bacterium isolated from a marine solar saltern of the Yellow Sea in Korea.</title>
        <authorList>
            <person name="Yoon J.H."/>
            <person name="Kang K.H."/>
            <person name="Oh T.K."/>
            <person name="Park Y.H."/>
        </authorList>
    </citation>
    <scope>NUCLEOTIDE SEQUENCE [LARGE SCALE GENOMIC DNA]</scope>
    <source>
        <strain evidence="3 4">KCTC 3788</strain>
    </source>
</reference>
<dbReference type="InterPro" id="IPR021309">
    <property type="entry name" value="YgaP-like_TM"/>
</dbReference>
<sequence length="94" mass="10668">MKPNIGIMNAMIRITAGFSMLTFLTIRAGRKEDASIHPTWIVMSSLKIAEGIVRYCPLTAAYEQLATERDGKEESWGQNYDYDPDEDKDACRHL</sequence>
<name>A0A838CVL2_9BACI</name>
<evidence type="ECO:0000256" key="1">
    <source>
        <dbReference type="SAM" id="MobiDB-lite"/>
    </source>
</evidence>
<organism evidence="3 4">
    <name type="scientific">Halobacillus locisalis</name>
    <dbReference type="NCBI Taxonomy" id="220753"/>
    <lineage>
        <taxon>Bacteria</taxon>
        <taxon>Bacillati</taxon>
        <taxon>Bacillota</taxon>
        <taxon>Bacilli</taxon>
        <taxon>Bacillales</taxon>
        <taxon>Bacillaceae</taxon>
        <taxon>Halobacillus</taxon>
    </lineage>
</organism>
<dbReference type="Pfam" id="PF11127">
    <property type="entry name" value="YgaP-like_TM"/>
    <property type="match status" value="1"/>
</dbReference>
<dbReference type="Proteomes" id="UP000571017">
    <property type="component" value="Unassembled WGS sequence"/>
</dbReference>